<dbReference type="OrthoDB" id="2452352at2"/>
<name>A0A2S7N4W5_9BACI</name>
<reference evidence="1 2" key="1">
    <citation type="submission" date="2017-12" db="EMBL/GenBank/DDBJ databases">
        <title>Taxonomic description and draft genome of Pradoshia cofamensis Gen. nov., sp. nov., a thermotolerant bacillale isolated from anterior gut of earthworm Eisenia fetida.</title>
        <authorList>
            <person name="Saha T."/>
            <person name="Chakraborty R."/>
        </authorList>
    </citation>
    <scope>NUCLEOTIDE SEQUENCE [LARGE SCALE GENOMIC DNA]</scope>
    <source>
        <strain evidence="1 2">EAG3</strain>
    </source>
</reference>
<dbReference type="AlphaFoldDB" id="A0A2S7N4W5"/>
<accession>A0A2S7N4W5</accession>
<protein>
    <submittedName>
        <fullName evidence="1">Uncharacterized protein</fullName>
    </submittedName>
</protein>
<keyword evidence="2" id="KW-1185">Reference proteome</keyword>
<evidence type="ECO:0000313" key="1">
    <source>
        <dbReference type="EMBL" id="PQD97067.1"/>
    </source>
</evidence>
<dbReference type="EMBL" id="PKOZ01000001">
    <property type="protein sequence ID" value="PQD97067.1"/>
    <property type="molecule type" value="Genomic_DNA"/>
</dbReference>
<dbReference type="RefSeq" id="WP_104848161.1">
    <property type="nucleotide sequence ID" value="NZ_PKOZ01000001.1"/>
</dbReference>
<dbReference type="Proteomes" id="UP000239663">
    <property type="component" value="Unassembled WGS sequence"/>
</dbReference>
<proteinExistence type="predicted"/>
<gene>
    <name evidence="1" type="ORF">CYL18_04115</name>
</gene>
<comment type="caution">
    <text evidence="1">The sequence shown here is derived from an EMBL/GenBank/DDBJ whole genome shotgun (WGS) entry which is preliminary data.</text>
</comment>
<evidence type="ECO:0000313" key="2">
    <source>
        <dbReference type="Proteomes" id="UP000239663"/>
    </source>
</evidence>
<sequence length="150" mass="16463">MKKYIITAAIIILIGAGGYLLERKQYRVGPPEPAIAIGKQEVPAIRGTYCWSSMLKGICVDTAAPPGMISIDNHKPVTAAPGTEVTIDFDKKPLKDSIHLSRWLNEEESLQVPLIGNKFLLPDEKGTYVYDVSASWDNGDAVYAFVIEVK</sequence>
<organism evidence="1 2">
    <name type="scientific">Pradoshia eiseniae</name>
    <dbReference type="NCBI Taxonomy" id="2064768"/>
    <lineage>
        <taxon>Bacteria</taxon>
        <taxon>Bacillati</taxon>
        <taxon>Bacillota</taxon>
        <taxon>Bacilli</taxon>
        <taxon>Bacillales</taxon>
        <taxon>Bacillaceae</taxon>
        <taxon>Pradoshia</taxon>
    </lineage>
</organism>